<proteinExistence type="predicted"/>
<feature type="region of interest" description="Disordered" evidence="1">
    <location>
        <begin position="23"/>
        <end position="87"/>
    </location>
</feature>
<accession>G0HAX9</accession>
<dbReference type="KEGG" id="cva:CVAR_0446"/>
<dbReference type="PROSITE" id="PS51257">
    <property type="entry name" value="PROKAR_LIPOPROTEIN"/>
    <property type="match status" value="1"/>
</dbReference>
<evidence type="ECO:0000256" key="1">
    <source>
        <dbReference type="SAM" id="MobiDB-lite"/>
    </source>
</evidence>
<feature type="chain" id="PRO_5003400162" evidence="2">
    <location>
        <begin position="22"/>
        <end position="197"/>
    </location>
</feature>
<evidence type="ECO:0000256" key="2">
    <source>
        <dbReference type="SAM" id="SignalP"/>
    </source>
</evidence>
<name>G0HAX9_CORVD</name>
<evidence type="ECO:0000313" key="3">
    <source>
        <dbReference type="EMBL" id="AEK35795.1"/>
    </source>
</evidence>
<evidence type="ECO:0000313" key="4">
    <source>
        <dbReference type="Proteomes" id="UP000006659"/>
    </source>
</evidence>
<reference evidence="3 4" key="1">
    <citation type="journal article" date="2011" name="BMC Genomics">
        <title>Complete genome sequence of Corynebacterium variabile DSM 44702 isolated from the surface of smear-ripened cheeses and insights into cheese ripening and flavor generation.</title>
        <authorList>
            <person name="Schroeder J."/>
            <person name="Maus I."/>
            <person name="Trost E."/>
            <person name="Tauch A."/>
        </authorList>
    </citation>
    <scope>NUCLEOTIDE SEQUENCE [LARGE SCALE GENOMIC DNA]</scope>
    <source>
        <strain evidence="4">DSM 44702 / JCM 12073 / NCIMB 30131</strain>
    </source>
</reference>
<dbReference type="STRING" id="858619.CVAR_0446"/>
<dbReference type="HOGENOM" id="CLU_1382103_0_0_11"/>
<keyword evidence="2" id="KW-0732">Signal</keyword>
<sequence>MSRTLSFATAMLTAAALSVSACSSDDSDDAQEVVTVTATAEGGPSVQDDGPDPAGPDPTGAGSAPAADPSPGQQSSPEPADNNGTITLTGNVVETTAGELMDGGRTPNGEPTSERHIILQLNGPHQIEAKKSGSPGTWEETVTQVSLATPNGSLSSIDWDSYVGQEVTVTTTSEDLWFPSDTGLPLGMVRLNEGTVH</sequence>
<gene>
    <name evidence="3" type="ordered locus">CVAR_0446</name>
</gene>
<feature type="signal peptide" evidence="2">
    <location>
        <begin position="1"/>
        <end position="21"/>
    </location>
</feature>
<dbReference type="Proteomes" id="UP000006659">
    <property type="component" value="Chromosome"/>
</dbReference>
<dbReference type="AlphaFoldDB" id="G0HAX9"/>
<feature type="compositionally biased region" description="Low complexity" evidence="1">
    <location>
        <begin position="57"/>
        <end position="77"/>
    </location>
</feature>
<dbReference type="RefSeq" id="WP_014008985.1">
    <property type="nucleotide sequence ID" value="NC_015859.1"/>
</dbReference>
<organism evidence="3 4">
    <name type="scientific">Corynebacterium variabile (strain DSM 44702 / CIP 107183 / JCM 12073 / NCIMB 30131)</name>
    <name type="common">Corynebacterium mooreparkense</name>
    <dbReference type="NCBI Taxonomy" id="858619"/>
    <lineage>
        <taxon>Bacteria</taxon>
        <taxon>Bacillati</taxon>
        <taxon>Actinomycetota</taxon>
        <taxon>Actinomycetes</taxon>
        <taxon>Mycobacteriales</taxon>
        <taxon>Corynebacteriaceae</taxon>
        <taxon>Corynebacterium</taxon>
    </lineage>
</organism>
<dbReference type="EMBL" id="CP002917">
    <property type="protein sequence ID" value="AEK35795.1"/>
    <property type="molecule type" value="Genomic_DNA"/>
</dbReference>
<protein>
    <submittedName>
        <fullName evidence="3">Putative secreted protein</fullName>
    </submittedName>
</protein>